<protein>
    <submittedName>
        <fullName evidence="5">YebC-like protein</fullName>
    </submittedName>
</protein>
<dbReference type="InterPro" id="IPR049083">
    <property type="entry name" value="TACO1_YebC_N"/>
</dbReference>
<dbReference type="FunFam" id="1.10.10.200:FF:000002">
    <property type="entry name" value="Probable transcriptional regulatory protein CLM62_37755"/>
    <property type="match status" value="1"/>
</dbReference>
<evidence type="ECO:0000256" key="1">
    <source>
        <dbReference type="ARBA" id="ARBA00004173"/>
    </source>
</evidence>
<dbReference type="PANTHER" id="PTHR12532">
    <property type="entry name" value="TRANSLATIONAL ACTIVATOR OF CYTOCHROME C OXIDASE 1"/>
    <property type="match status" value="1"/>
</dbReference>
<dbReference type="Pfam" id="PF01709">
    <property type="entry name" value="Transcrip_reg"/>
    <property type="match status" value="1"/>
</dbReference>
<evidence type="ECO:0000259" key="3">
    <source>
        <dbReference type="Pfam" id="PF01709"/>
    </source>
</evidence>
<dbReference type="Proteomes" id="UP000076532">
    <property type="component" value="Unassembled WGS sequence"/>
</dbReference>
<keyword evidence="6" id="KW-1185">Reference proteome</keyword>
<sequence length="266" mass="28451">MLPLKFLPPLRRSLCSSAVCLSGHNKWSKIKGKKAILDGQKSQIYGKAQRDILVAARNGGSIDPDMNATLAAALKAARAAGVPKDNIERAMNKAGGGKGQGCSLVTYEAARGSVGIIIEVLTDNNVRTLQSVRHILQENGAQFASVAFQFERKGYVKVALDHGDDFNDRVETLVETALEANAEDFEVIESADPAEVEFTCPPNMLAALASAVGVPASRGVLSSELIYTPLQESEPPDEELAASIGELVGELEEDEDTLRVWTTLDS</sequence>
<dbReference type="Gene3D" id="1.10.10.200">
    <property type="match status" value="1"/>
</dbReference>
<dbReference type="PANTHER" id="PTHR12532:SF0">
    <property type="entry name" value="TRANSLATIONAL ACTIVATOR OF CYTOCHROME C OXIDASE 1"/>
    <property type="match status" value="1"/>
</dbReference>
<gene>
    <name evidence="5" type="ORF">FIBSPDRAFT_919823</name>
</gene>
<evidence type="ECO:0000313" key="5">
    <source>
        <dbReference type="EMBL" id="KZP20880.1"/>
    </source>
</evidence>
<dbReference type="STRING" id="436010.A0A166JHZ4"/>
<accession>A0A166JHZ4</accession>
<dbReference type="GO" id="GO:0005739">
    <property type="term" value="C:mitochondrion"/>
    <property type="evidence" value="ECO:0007669"/>
    <property type="project" value="UniProtKB-SubCell"/>
</dbReference>
<comment type="subcellular location">
    <subcellularLocation>
        <location evidence="1">Mitochondrion</location>
    </subcellularLocation>
</comment>
<organism evidence="5 6">
    <name type="scientific">Athelia psychrophila</name>
    <dbReference type="NCBI Taxonomy" id="1759441"/>
    <lineage>
        <taxon>Eukaryota</taxon>
        <taxon>Fungi</taxon>
        <taxon>Dikarya</taxon>
        <taxon>Basidiomycota</taxon>
        <taxon>Agaricomycotina</taxon>
        <taxon>Agaricomycetes</taxon>
        <taxon>Agaricomycetidae</taxon>
        <taxon>Atheliales</taxon>
        <taxon>Atheliaceae</taxon>
        <taxon>Athelia</taxon>
    </lineage>
</organism>
<dbReference type="InterPro" id="IPR029072">
    <property type="entry name" value="YebC-like"/>
</dbReference>
<evidence type="ECO:0000259" key="4">
    <source>
        <dbReference type="Pfam" id="PF20772"/>
    </source>
</evidence>
<feature type="domain" description="TACO1/YebC-like second and third" evidence="3">
    <location>
        <begin position="105"/>
        <end position="263"/>
    </location>
</feature>
<comment type="similarity">
    <text evidence="2">Belongs to the TACO1 family.</text>
</comment>
<dbReference type="EMBL" id="KV417552">
    <property type="protein sequence ID" value="KZP20880.1"/>
    <property type="molecule type" value="Genomic_DNA"/>
</dbReference>
<dbReference type="InterPro" id="IPR017856">
    <property type="entry name" value="Integrase-like_N"/>
</dbReference>
<evidence type="ECO:0000313" key="6">
    <source>
        <dbReference type="Proteomes" id="UP000076532"/>
    </source>
</evidence>
<dbReference type="InterPro" id="IPR048300">
    <property type="entry name" value="TACO1_YebC-like_2nd/3rd_dom"/>
</dbReference>
<dbReference type="Pfam" id="PF20772">
    <property type="entry name" value="TACO1_YebC_N"/>
    <property type="match status" value="1"/>
</dbReference>
<dbReference type="InterPro" id="IPR026564">
    <property type="entry name" value="Transcrip_reg_TACO1-like_dom3"/>
</dbReference>
<dbReference type="SUPFAM" id="SSF75625">
    <property type="entry name" value="YebC-like"/>
    <property type="match status" value="1"/>
</dbReference>
<feature type="domain" description="TACO1/YebC-like N-terminal" evidence="4">
    <location>
        <begin position="25"/>
        <end position="96"/>
    </location>
</feature>
<name>A0A166JHZ4_9AGAM</name>
<proteinExistence type="inferred from homology"/>
<dbReference type="Gene3D" id="3.30.70.980">
    <property type="match status" value="2"/>
</dbReference>
<dbReference type="OrthoDB" id="2017544at2759"/>
<reference evidence="5 6" key="1">
    <citation type="journal article" date="2016" name="Mol. Biol. Evol.">
        <title>Comparative Genomics of Early-Diverging Mushroom-Forming Fungi Provides Insights into the Origins of Lignocellulose Decay Capabilities.</title>
        <authorList>
            <person name="Nagy L.G."/>
            <person name="Riley R."/>
            <person name="Tritt A."/>
            <person name="Adam C."/>
            <person name="Daum C."/>
            <person name="Floudas D."/>
            <person name="Sun H."/>
            <person name="Yadav J.S."/>
            <person name="Pangilinan J."/>
            <person name="Larsson K.H."/>
            <person name="Matsuura K."/>
            <person name="Barry K."/>
            <person name="Labutti K."/>
            <person name="Kuo R."/>
            <person name="Ohm R.A."/>
            <person name="Bhattacharya S.S."/>
            <person name="Shirouzu T."/>
            <person name="Yoshinaga Y."/>
            <person name="Martin F.M."/>
            <person name="Grigoriev I.V."/>
            <person name="Hibbett D.S."/>
        </authorList>
    </citation>
    <scope>NUCLEOTIDE SEQUENCE [LARGE SCALE GENOMIC DNA]</scope>
    <source>
        <strain evidence="5 6">CBS 109695</strain>
    </source>
</reference>
<evidence type="ECO:0000256" key="2">
    <source>
        <dbReference type="ARBA" id="ARBA00008724"/>
    </source>
</evidence>
<dbReference type="InterPro" id="IPR002876">
    <property type="entry name" value="Transcrip_reg_TACO1-like"/>
</dbReference>
<dbReference type="AlphaFoldDB" id="A0A166JHZ4"/>